<evidence type="ECO:0000259" key="4">
    <source>
        <dbReference type="Pfam" id="PF13407"/>
    </source>
</evidence>
<dbReference type="Gene3D" id="3.40.50.2300">
    <property type="match status" value="2"/>
</dbReference>
<comment type="similarity">
    <text evidence="2">Belongs to the bacterial solute-binding protein 2 family.</text>
</comment>
<proteinExistence type="inferred from homology"/>
<protein>
    <submittedName>
        <fullName evidence="5">LacI family transcriptional regulator</fullName>
    </submittedName>
</protein>
<dbReference type="OrthoDB" id="9781890at2"/>
<dbReference type="SUPFAM" id="SSF53822">
    <property type="entry name" value="Periplasmic binding protein-like I"/>
    <property type="match status" value="1"/>
</dbReference>
<dbReference type="InterPro" id="IPR025997">
    <property type="entry name" value="SBP_2_dom"/>
</dbReference>
<dbReference type="Proteomes" id="UP000306393">
    <property type="component" value="Unassembled WGS sequence"/>
</dbReference>
<dbReference type="GO" id="GO:0055085">
    <property type="term" value="P:transmembrane transport"/>
    <property type="evidence" value="ECO:0007669"/>
    <property type="project" value="UniProtKB-ARBA"/>
</dbReference>
<dbReference type="EMBL" id="QGAC01000012">
    <property type="protein sequence ID" value="TKJ89294.1"/>
    <property type="molecule type" value="Genomic_DNA"/>
</dbReference>
<evidence type="ECO:0000256" key="2">
    <source>
        <dbReference type="ARBA" id="ARBA00007639"/>
    </source>
</evidence>
<feature type="signal peptide" evidence="3">
    <location>
        <begin position="1"/>
        <end position="30"/>
    </location>
</feature>
<dbReference type="PANTHER" id="PTHR30036:SF7">
    <property type="entry name" value="ABC TRANSPORTER PERIPLASMIC-BINDING PROTEIN YPHF"/>
    <property type="match status" value="1"/>
</dbReference>
<dbReference type="GO" id="GO:0030246">
    <property type="term" value="F:carbohydrate binding"/>
    <property type="evidence" value="ECO:0007669"/>
    <property type="project" value="TreeGrafter"/>
</dbReference>
<dbReference type="GO" id="GO:0030288">
    <property type="term" value="C:outer membrane-bounded periplasmic space"/>
    <property type="evidence" value="ECO:0007669"/>
    <property type="project" value="TreeGrafter"/>
</dbReference>
<comment type="caution">
    <text evidence="5">The sequence shown here is derived from an EMBL/GenBank/DDBJ whole genome shotgun (WGS) entry which is preliminary data.</text>
</comment>
<dbReference type="AlphaFoldDB" id="A0A4U3F7S2"/>
<gene>
    <name evidence="5" type="ORF">EpCFBP13511_13380</name>
</gene>
<evidence type="ECO:0000313" key="5">
    <source>
        <dbReference type="EMBL" id="TKJ89294.1"/>
    </source>
</evidence>
<sequence>MNRRIFVKAMSLSVLISMSAGLGWSTIAAAAETKTMVTVVKAVGVPWFNILNQGLEEGGKQFNLKTSMVGPTRADPAQQVKLIEDLIAKKVDVIGLVPLDTKVTAQVVKRARDAGIMVITQEGPNQPGKTWDVELMSAQAYGEAQMKALAREMGEKGDYVILVGTLTTTGHNQWADAAIAYQKAHYPDMRLAADRFPGADFIDESERVTQDILKAYPKVTGIMSMGSNGPIGAGNVLKKRHLEKKIALVGTTIPSQARAYIMSGVIREGFLWNPKEAGLAMTSVARLALDNAKFENGMTIPGLGKATVDSENNVVMVDRILTINKSNIAGLIELGL</sequence>
<dbReference type="STRING" id="1219360.GCA_001571305_00283"/>
<dbReference type="PANTHER" id="PTHR30036">
    <property type="entry name" value="D-XYLOSE-BINDING PERIPLASMIC PROTEIN"/>
    <property type="match status" value="1"/>
</dbReference>
<dbReference type="InterPro" id="IPR028082">
    <property type="entry name" value="Peripla_BP_I"/>
</dbReference>
<dbReference type="RefSeq" id="WP_137269418.1">
    <property type="nucleotide sequence ID" value="NZ_QGAC01000012.1"/>
</dbReference>
<evidence type="ECO:0000313" key="6">
    <source>
        <dbReference type="Proteomes" id="UP000306393"/>
    </source>
</evidence>
<dbReference type="Pfam" id="PF13407">
    <property type="entry name" value="Peripla_BP_4"/>
    <property type="match status" value="1"/>
</dbReference>
<accession>A0A4U3F7S2</accession>
<name>A0A4U3F7S2_9GAMM</name>
<comment type="subcellular location">
    <subcellularLocation>
        <location evidence="1">Periplasm</location>
    </subcellularLocation>
</comment>
<feature type="chain" id="PRO_5020516016" evidence="3">
    <location>
        <begin position="31"/>
        <end position="336"/>
    </location>
</feature>
<evidence type="ECO:0000256" key="1">
    <source>
        <dbReference type="ARBA" id="ARBA00004418"/>
    </source>
</evidence>
<reference evidence="5 6" key="1">
    <citation type="journal article" date="2019" name="Sci. Rep.">
        <title>Differences in resource use lead to coexistence of seed-transmitted microbial populations.</title>
        <authorList>
            <person name="Torres-Cortes G."/>
            <person name="Garcia B.J."/>
            <person name="Compant S."/>
            <person name="Rezki S."/>
            <person name="Jones P."/>
            <person name="Preveaux A."/>
            <person name="Briand M."/>
            <person name="Roulet A."/>
            <person name="Bouchez O."/>
            <person name="Jacobson D."/>
            <person name="Barret M."/>
        </authorList>
    </citation>
    <scope>NUCLEOTIDE SEQUENCE [LARGE SCALE GENOMIC DNA]</scope>
    <source>
        <strain evidence="5 6">CFBP13511</strain>
    </source>
</reference>
<feature type="domain" description="Periplasmic binding protein" evidence="4">
    <location>
        <begin position="38"/>
        <end position="291"/>
    </location>
</feature>
<organism evidence="5 6">
    <name type="scientific">Erwinia persicina</name>
    <dbReference type="NCBI Taxonomy" id="55211"/>
    <lineage>
        <taxon>Bacteria</taxon>
        <taxon>Pseudomonadati</taxon>
        <taxon>Pseudomonadota</taxon>
        <taxon>Gammaproteobacteria</taxon>
        <taxon>Enterobacterales</taxon>
        <taxon>Erwiniaceae</taxon>
        <taxon>Erwinia</taxon>
    </lineage>
</organism>
<evidence type="ECO:0000256" key="3">
    <source>
        <dbReference type="SAM" id="SignalP"/>
    </source>
</evidence>
<dbReference type="InterPro" id="IPR050555">
    <property type="entry name" value="Bact_Solute-Bind_Prot2"/>
</dbReference>
<keyword evidence="3" id="KW-0732">Signal</keyword>